<dbReference type="Proteomes" id="UP001583172">
    <property type="component" value="Unassembled WGS sequence"/>
</dbReference>
<evidence type="ECO:0000256" key="1">
    <source>
        <dbReference type="SAM" id="MobiDB-lite"/>
    </source>
</evidence>
<protein>
    <submittedName>
        <fullName evidence="2">Uncharacterized protein</fullName>
    </submittedName>
</protein>
<evidence type="ECO:0000313" key="3">
    <source>
        <dbReference type="Proteomes" id="UP001583172"/>
    </source>
</evidence>
<organism evidence="2 3">
    <name type="scientific">Humicola insolens</name>
    <name type="common">Soft-rot fungus</name>
    <dbReference type="NCBI Taxonomy" id="85995"/>
    <lineage>
        <taxon>Eukaryota</taxon>
        <taxon>Fungi</taxon>
        <taxon>Dikarya</taxon>
        <taxon>Ascomycota</taxon>
        <taxon>Pezizomycotina</taxon>
        <taxon>Sordariomycetes</taxon>
        <taxon>Sordariomycetidae</taxon>
        <taxon>Sordariales</taxon>
        <taxon>Chaetomiaceae</taxon>
        <taxon>Mycothermus</taxon>
    </lineage>
</organism>
<gene>
    <name evidence="2" type="ORF">VTJ49DRAFT_3608</name>
</gene>
<comment type="caution">
    <text evidence="2">The sequence shown here is derived from an EMBL/GenBank/DDBJ whole genome shotgun (WGS) entry which is preliminary data.</text>
</comment>
<dbReference type="EMBL" id="JAZGSY010000028">
    <property type="protein sequence ID" value="KAL1842967.1"/>
    <property type="molecule type" value="Genomic_DNA"/>
</dbReference>
<keyword evidence="3" id="KW-1185">Reference proteome</keyword>
<proteinExistence type="predicted"/>
<evidence type="ECO:0000313" key="2">
    <source>
        <dbReference type="EMBL" id="KAL1842967.1"/>
    </source>
</evidence>
<accession>A0ABR3VM85</accession>
<reference evidence="2 3" key="1">
    <citation type="journal article" date="2024" name="Commun. Biol.">
        <title>Comparative genomic analysis of thermophilic fungi reveals convergent evolutionary adaptations and gene losses.</title>
        <authorList>
            <person name="Steindorff A.S."/>
            <person name="Aguilar-Pontes M.V."/>
            <person name="Robinson A.J."/>
            <person name="Andreopoulos B."/>
            <person name="LaButti K."/>
            <person name="Kuo A."/>
            <person name="Mondo S."/>
            <person name="Riley R."/>
            <person name="Otillar R."/>
            <person name="Haridas S."/>
            <person name="Lipzen A."/>
            <person name="Grimwood J."/>
            <person name="Schmutz J."/>
            <person name="Clum A."/>
            <person name="Reid I.D."/>
            <person name="Moisan M.C."/>
            <person name="Butler G."/>
            <person name="Nguyen T.T.M."/>
            <person name="Dewar K."/>
            <person name="Conant G."/>
            <person name="Drula E."/>
            <person name="Henrissat B."/>
            <person name="Hansel C."/>
            <person name="Singer S."/>
            <person name="Hutchinson M.I."/>
            <person name="de Vries R.P."/>
            <person name="Natvig D.O."/>
            <person name="Powell A.J."/>
            <person name="Tsang A."/>
            <person name="Grigoriev I.V."/>
        </authorList>
    </citation>
    <scope>NUCLEOTIDE SEQUENCE [LARGE SCALE GENOMIC DNA]</scope>
    <source>
        <strain evidence="2 3">CBS 620.91</strain>
    </source>
</reference>
<feature type="region of interest" description="Disordered" evidence="1">
    <location>
        <begin position="223"/>
        <end position="251"/>
    </location>
</feature>
<feature type="compositionally biased region" description="Basic and acidic residues" evidence="1">
    <location>
        <begin position="223"/>
        <end position="245"/>
    </location>
</feature>
<name>A0ABR3VM85_HUMIN</name>
<sequence>MLFTTPVLNRVDDIKSCQASLAGTTQRRFTARGDFRPSKARSLSRRDIAAENAEREKKRHLEWDELLDAALFGGDMGKILFQFYTGKKFRCLLPRSASLLKLAEIGPTDHAATGASDAVYQAVMDCLLLKRDAQTPLLCPDGKVRYPMNQMPGLTRFWPTTNPATQRTTYGSEKPHALINMAVQRALWILSMCYKCLRFLQKDDRTTLSLDEELLLRIVSTAKGEKQADSLKPSDKTTGGAEHRVSVPAQD</sequence>